<sequence>MTQTIRALQFRTHRLLHMQRSAAFACANNCGRLSEACQLRPWRRKLTTRPTKENFHRVPDTTPIEEELLPGYEAEDYYPVETCQTLDSRYRIICKLGCGVGSTVWLAEDVKTSQYRAVKVCTRTTDGAVPAQASQEIAVAEYLKTAPVQEHPGRRSVRTALDSFTLNGPHGIHTCLVYAPQGMTLTELREYFPENRLPKQMLQSSVQLVLIAMDYLHKNNVAHTDISPNNLLVGATDDAPFSLLDKDEQARPVARKILSDRTIYMSRPVPRTNGQLVLSDLGSARFGQETFKGDVMPDVYRAPEVILGMEWSSKVDLWSVGVMIWDLLEGKRLFRANKDGVVDDEQHLAEMVSLMGNPPPEFLQRSEICARFFDDAGNWKGSVPIPDQSFEDRITQVQGEDKELLLGFVRSVLCWLPEKRPTAEEMAYDDFLMQPYFAAQSKN</sequence>
<dbReference type="InterPro" id="IPR017441">
    <property type="entry name" value="Protein_kinase_ATP_BS"/>
</dbReference>
<dbReference type="AlphaFoldDB" id="A0A545W6Y5"/>
<evidence type="ECO:0000256" key="1">
    <source>
        <dbReference type="ARBA" id="ARBA00012513"/>
    </source>
</evidence>
<evidence type="ECO:0000313" key="11">
    <source>
        <dbReference type="EMBL" id="TQV98544.1"/>
    </source>
</evidence>
<protein>
    <recommendedName>
        <fullName evidence="1">non-specific serine/threonine protein kinase</fullName>
        <ecNumber evidence="1">2.7.11.1</ecNumber>
    </recommendedName>
</protein>
<evidence type="ECO:0000256" key="7">
    <source>
        <dbReference type="ARBA" id="ARBA00047899"/>
    </source>
</evidence>
<keyword evidence="6 9" id="KW-0067">ATP-binding</keyword>
<evidence type="ECO:0000256" key="9">
    <source>
        <dbReference type="PROSITE-ProRule" id="PRU10141"/>
    </source>
</evidence>
<keyword evidence="3" id="KW-0808">Transferase</keyword>
<dbReference type="PANTHER" id="PTHR47634:SF9">
    <property type="entry name" value="PROTEIN KINASE DOMAIN-CONTAINING PROTEIN-RELATED"/>
    <property type="match status" value="1"/>
</dbReference>
<comment type="catalytic activity">
    <reaction evidence="8">
        <text>L-seryl-[protein] + ATP = O-phospho-L-seryl-[protein] + ADP + H(+)</text>
        <dbReference type="Rhea" id="RHEA:17989"/>
        <dbReference type="Rhea" id="RHEA-COMP:9863"/>
        <dbReference type="Rhea" id="RHEA-COMP:11604"/>
        <dbReference type="ChEBI" id="CHEBI:15378"/>
        <dbReference type="ChEBI" id="CHEBI:29999"/>
        <dbReference type="ChEBI" id="CHEBI:30616"/>
        <dbReference type="ChEBI" id="CHEBI:83421"/>
        <dbReference type="ChEBI" id="CHEBI:456216"/>
        <dbReference type="EC" id="2.7.11.1"/>
    </reaction>
</comment>
<name>A0A545W6Y5_9HYPO</name>
<dbReference type="EC" id="2.7.11.1" evidence="1"/>
<dbReference type="GO" id="GO:0000245">
    <property type="term" value="P:spliceosomal complex assembly"/>
    <property type="evidence" value="ECO:0007669"/>
    <property type="project" value="TreeGrafter"/>
</dbReference>
<comment type="caution">
    <text evidence="11">The sequence shown here is derived from an EMBL/GenBank/DDBJ whole genome shotgun (WGS) entry which is preliminary data.</text>
</comment>
<dbReference type="Pfam" id="PF00069">
    <property type="entry name" value="Pkinase"/>
    <property type="match status" value="1"/>
</dbReference>
<dbReference type="Gene3D" id="3.30.200.20">
    <property type="entry name" value="Phosphorylase Kinase, domain 1"/>
    <property type="match status" value="1"/>
</dbReference>
<evidence type="ECO:0000259" key="10">
    <source>
        <dbReference type="PROSITE" id="PS50011"/>
    </source>
</evidence>
<dbReference type="Proteomes" id="UP000315783">
    <property type="component" value="Unassembled WGS sequence"/>
</dbReference>
<keyword evidence="5 11" id="KW-0418">Kinase</keyword>
<evidence type="ECO:0000256" key="8">
    <source>
        <dbReference type="ARBA" id="ARBA00048679"/>
    </source>
</evidence>
<feature type="binding site" evidence="9">
    <location>
        <position position="119"/>
    </location>
    <ligand>
        <name>ATP</name>
        <dbReference type="ChEBI" id="CHEBI:30616"/>
    </ligand>
</feature>
<reference evidence="11 12" key="1">
    <citation type="journal article" date="2019" name="Appl. Microbiol. Biotechnol.">
        <title>Genome sequence of Isaria javanica and comparative genome analysis insights into family S53 peptidase evolution in fungal entomopathogens.</title>
        <authorList>
            <person name="Lin R."/>
            <person name="Zhang X."/>
            <person name="Xin B."/>
            <person name="Zou M."/>
            <person name="Gao Y."/>
            <person name="Qin F."/>
            <person name="Hu Q."/>
            <person name="Xie B."/>
            <person name="Cheng X."/>
        </authorList>
    </citation>
    <scope>NUCLEOTIDE SEQUENCE [LARGE SCALE GENOMIC DNA]</scope>
    <source>
        <strain evidence="11 12">IJ1G</strain>
    </source>
</reference>
<dbReference type="GO" id="GO:0004674">
    <property type="term" value="F:protein serine/threonine kinase activity"/>
    <property type="evidence" value="ECO:0007669"/>
    <property type="project" value="UniProtKB-KW"/>
</dbReference>
<dbReference type="EMBL" id="SPUK01000003">
    <property type="protein sequence ID" value="TQV98544.1"/>
    <property type="molecule type" value="Genomic_DNA"/>
</dbReference>
<dbReference type="InterPro" id="IPR000719">
    <property type="entry name" value="Prot_kinase_dom"/>
</dbReference>
<evidence type="ECO:0000256" key="5">
    <source>
        <dbReference type="ARBA" id="ARBA00022777"/>
    </source>
</evidence>
<dbReference type="GO" id="GO:0005524">
    <property type="term" value="F:ATP binding"/>
    <property type="evidence" value="ECO:0007669"/>
    <property type="project" value="UniProtKB-UniRule"/>
</dbReference>
<accession>A0A545W6Y5</accession>
<dbReference type="SMART" id="SM00220">
    <property type="entry name" value="S_TKc"/>
    <property type="match status" value="1"/>
</dbReference>
<keyword evidence="2" id="KW-0723">Serine/threonine-protein kinase</keyword>
<evidence type="ECO:0000256" key="2">
    <source>
        <dbReference type="ARBA" id="ARBA00022527"/>
    </source>
</evidence>
<dbReference type="InterPro" id="IPR011009">
    <property type="entry name" value="Kinase-like_dom_sf"/>
</dbReference>
<dbReference type="OrthoDB" id="4864229at2759"/>
<dbReference type="PANTHER" id="PTHR47634">
    <property type="entry name" value="PROTEIN KINASE DOMAIN-CONTAINING PROTEIN-RELATED"/>
    <property type="match status" value="1"/>
</dbReference>
<dbReference type="GO" id="GO:0050684">
    <property type="term" value="P:regulation of mRNA processing"/>
    <property type="evidence" value="ECO:0007669"/>
    <property type="project" value="TreeGrafter"/>
</dbReference>
<organism evidence="11 12">
    <name type="scientific">Cordyceps javanica</name>
    <dbReference type="NCBI Taxonomy" id="43265"/>
    <lineage>
        <taxon>Eukaryota</taxon>
        <taxon>Fungi</taxon>
        <taxon>Dikarya</taxon>
        <taxon>Ascomycota</taxon>
        <taxon>Pezizomycotina</taxon>
        <taxon>Sordariomycetes</taxon>
        <taxon>Hypocreomycetidae</taxon>
        <taxon>Hypocreales</taxon>
        <taxon>Cordycipitaceae</taxon>
        <taxon>Cordyceps</taxon>
    </lineage>
</organism>
<evidence type="ECO:0000256" key="4">
    <source>
        <dbReference type="ARBA" id="ARBA00022741"/>
    </source>
</evidence>
<dbReference type="InterPro" id="IPR051334">
    <property type="entry name" value="SRPK"/>
</dbReference>
<dbReference type="PROSITE" id="PS00107">
    <property type="entry name" value="PROTEIN_KINASE_ATP"/>
    <property type="match status" value="1"/>
</dbReference>
<keyword evidence="12" id="KW-1185">Reference proteome</keyword>
<dbReference type="SUPFAM" id="SSF56112">
    <property type="entry name" value="Protein kinase-like (PK-like)"/>
    <property type="match status" value="1"/>
</dbReference>
<evidence type="ECO:0000256" key="3">
    <source>
        <dbReference type="ARBA" id="ARBA00022679"/>
    </source>
</evidence>
<keyword evidence="4 9" id="KW-0547">Nucleotide-binding</keyword>
<evidence type="ECO:0000313" key="12">
    <source>
        <dbReference type="Proteomes" id="UP000315783"/>
    </source>
</evidence>
<comment type="catalytic activity">
    <reaction evidence="7">
        <text>L-threonyl-[protein] + ATP = O-phospho-L-threonyl-[protein] + ADP + H(+)</text>
        <dbReference type="Rhea" id="RHEA:46608"/>
        <dbReference type="Rhea" id="RHEA-COMP:11060"/>
        <dbReference type="Rhea" id="RHEA-COMP:11605"/>
        <dbReference type="ChEBI" id="CHEBI:15378"/>
        <dbReference type="ChEBI" id="CHEBI:30013"/>
        <dbReference type="ChEBI" id="CHEBI:30616"/>
        <dbReference type="ChEBI" id="CHEBI:61977"/>
        <dbReference type="ChEBI" id="CHEBI:456216"/>
        <dbReference type="EC" id="2.7.11.1"/>
    </reaction>
</comment>
<proteinExistence type="predicted"/>
<dbReference type="PROSITE" id="PS50011">
    <property type="entry name" value="PROTEIN_KINASE_DOM"/>
    <property type="match status" value="1"/>
</dbReference>
<gene>
    <name evidence="11" type="ORF">IF1G_02624</name>
</gene>
<dbReference type="Gene3D" id="1.10.510.10">
    <property type="entry name" value="Transferase(Phosphotransferase) domain 1"/>
    <property type="match status" value="1"/>
</dbReference>
<dbReference type="STRING" id="43265.A0A545W6Y5"/>
<evidence type="ECO:0000256" key="6">
    <source>
        <dbReference type="ARBA" id="ARBA00022840"/>
    </source>
</evidence>
<feature type="domain" description="Protein kinase" evidence="10">
    <location>
        <begin position="90"/>
        <end position="437"/>
    </location>
</feature>